<dbReference type="PANTHER" id="PTHR11214">
    <property type="entry name" value="BETA-1,3-N-ACETYLGLUCOSAMINYLTRANSFERASE"/>
    <property type="match status" value="1"/>
</dbReference>
<evidence type="ECO:0000256" key="6">
    <source>
        <dbReference type="ARBA" id="ARBA00022692"/>
    </source>
</evidence>
<dbReference type="OrthoDB" id="2139606at2759"/>
<proteinExistence type="inferred from homology"/>
<accession>A0A8C9RRH1</accession>
<evidence type="ECO:0000256" key="8">
    <source>
        <dbReference type="ARBA" id="ARBA00022989"/>
    </source>
</evidence>
<dbReference type="GeneTree" id="ENSGT00940000157606"/>
<evidence type="ECO:0000256" key="9">
    <source>
        <dbReference type="ARBA" id="ARBA00023034"/>
    </source>
</evidence>
<keyword evidence="4 13" id="KW-0328">Glycosyltransferase</keyword>
<evidence type="ECO:0000256" key="3">
    <source>
        <dbReference type="ARBA" id="ARBA00008661"/>
    </source>
</evidence>
<evidence type="ECO:0000256" key="4">
    <source>
        <dbReference type="ARBA" id="ARBA00022676"/>
    </source>
</evidence>
<dbReference type="FunFam" id="3.90.550.50:FF:000014">
    <property type="entry name" value="Hexosyltransferase"/>
    <property type="match status" value="1"/>
</dbReference>
<comment type="similarity">
    <text evidence="3 13">Belongs to the glycosyltransferase 31 family.</text>
</comment>
<dbReference type="PANTHER" id="PTHR11214:SF93">
    <property type="entry name" value="UDP-GLCNAC:BETAGAL BETA-1,3-N-ACETYLGLUCOSAMINYLTRANSFERASE 7"/>
    <property type="match status" value="1"/>
</dbReference>
<dbReference type="InterPro" id="IPR002659">
    <property type="entry name" value="Glyco_trans_31"/>
</dbReference>
<dbReference type="Ensembl" id="ENSSFOT00015020703.2">
    <property type="protein sequence ID" value="ENSSFOP00015020470.1"/>
    <property type="gene ID" value="ENSSFOG00015013183.2"/>
</dbReference>
<dbReference type="GO" id="GO:0000139">
    <property type="term" value="C:Golgi membrane"/>
    <property type="evidence" value="ECO:0007669"/>
    <property type="project" value="UniProtKB-SubCell"/>
</dbReference>
<keyword evidence="15" id="KW-1185">Reference proteome</keyword>
<protein>
    <recommendedName>
        <fullName evidence="13">Hexosyltransferase</fullName>
        <ecNumber evidence="13">2.4.1.-</ecNumber>
    </recommendedName>
</protein>
<evidence type="ECO:0000256" key="1">
    <source>
        <dbReference type="ARBA" id="ARBA00004323"/>
    </source>
</evidence>
<comment type="subcellular location">
    <subcellularLocation>
        <location evidence="1 13">Golgi apparatus membrane</location>
        <topology evidence="1 13">Single-pass type II membrane protein</topology>
    </subcellularLocation>
</comment>
<dbReference type="GO" id="GO:0008194">
    <property type="term" value="F:UDP-glycosyltransferase activity"/>
    <property type="evidence" value="ECO:0007669"/>
    <property type="project" value="TreeGrafter"/>
</dbReference>
<dbReference type="AlphaFoldDB" id="A0A8C9RRH1"/>
<keyword evidence="8" id="KW-1133">Transmembrane helix</keyword>
<evidence type="ECO:0000256" key="13">
    <source>
        <dbReference type="RuleBase" id="RU363063"/>
    </source>
</evidence>
<evidence type="ECO:0000313" key="15">
    <source>
        <dbReference type="Proteomes" id="UP000694397"/>
    </source>
</evidence>
<evidence type="ECO:0000256" key="12">
    <source>
        <dbReference type="ARBA" id="ARBA00058437"/>
    </source>
</evidence>
<comment type="pathway">
    <text evidence="2">Protein modification; protein glycosylation.</text>
</comment>
<keyword evidence="11" id="KW-0325">Glycoprotein</keyword>
<dbReference type="Gene3D" id="3.90.550.50">
    <property type="match status" value="1"/>
</dbReference>
<evidence type="ECO:0000256" key="11">
    <source>
        <dbReference type="ARBA" id="ARBA00023180"/>
    </source>
</evidence>
<dbReference type="GO" id="GO:0030311">
    <property type="term" value="P:poly-N-acetyllactosamine biosynthetic process"/>
    <property type="evidence" value="ECO:0007669"/>
    <property type="project" value="TreeGrafter"/>
</dbReference>
<sequence length="391" mass="46035">MGLYLKMYVILLAAAVMVTVMMKSNITIDQLWVKTVDLQKLIPHEFTSQHDLFLREDLETTPEAPYMTQMVVEWDVTTSDCMANYSVAQTMWFNSLEPKFQNYVLYRHCRYFPIVMNHPEKCSEDTYLLVVIKSVVTHHDRRELIRKTWGKKQEIDGKKIRTLFLLGEALDDGESAHHQKLLEYENEIFGDILQWNFLDSFYNLTLKETHFLKWFSIYCHKVRYIFKGDDDIFVNIPNIIEYLKETQVKNLFVGDVIFSAKPIRNRESKYYIPKELYSKPRYPPYAGGGGFVMDGVLARKLYMASQSIELYPIDDVFLGMCLRSLQVKPIKHNAFKTFGLVKDKSSILNKEPCFFKSLIVVHKLLPPELIKMWELVNRDLICTHKYDYVHL</sequence>
<evidence type="ECO:0000256" key="7">
    <source>
        <dbReference type="ARBA" id="ARBA00022968"/>
    </source>
</evidence>
<reference evidence="14" key="3">
    <citation type="submission" date="2025-09" db="UniProtKB">
        <authorList>
            <consortium name="Ensembl"/>
        </authorList>
    </citation>
    <scope>IDENTIFICATION</scope>
</reference>
<keyword evidence="7" id="KW-0735">Signal-anchor</keyword>
<gene>
    <name evidence="14" type="primary">B3GNT7</name>
    <name evidence="14" type="synonym">LOC108921375</name>
</gene>
<dbReference type="Proteomes" id="UP000694397">
    <property type="component" value="Chromosome 25"/>
</dbReference>
<keyword evidence="5" id="KW-0808">Transferase</keyword>
<dbReference type="GO" id="GO:0018146">
    <property type="term" value="P:keratan sulfate proteoglycan biosynthetic process"/>
    <property type="evidence" value="ECO:0007669"/>
    <property type="project" value="UniProtKB-ARBA"/>
</dbReference>
<dbReference type="Pfam" id="PF01762">
    <property type="entry name" value="Galactosyl_T"/>
    <property type="match status" value="1"/>
</dbReference>
<dbReference type="KEGG" id="sfm:108921375"/>
<evidence type="ECO:0000256" key="5">
    <source>
        <dbReference type="ARBA" id="ARBA00022679"/>
    </source>
</evidence>
<comment type="function">
    <text evidence="12">N-acetyl glucosamine (GlcNAc) transferase that catalyzes the transfer of GlcNAc via a beta1-&gt;3 linkage from UDP-GlcNAc to the non-reducing terminal galactose (Gal) in the linearly growing chain of N- and O-linked keratan sulfate proteoglycans. Cooperates with B4GALT4 galactosyltransferase and CHST6 and CHST1 sulfotransferases to construct and elongate mono- and disulfated disaccharide units [-&gt;3Galbeta1-&gt;4(6-sulfoGlcNAcbeta)1-&gt;] and [-&gt;3(6-sulfoGalbeta)1-&gt;4(6-sulfoGlcNAcbeta)1-&gt;] within keratan sulfate polymer. Involved in biosynthesis of N-linked keratan sulfate proteoglycans in cornea, with an impact on proteoglycan fibril organization and corneal transparency. May play a role in the maintenance of tissue architecture by suppressing cellular motility and invasion.</text>
</comment>
<keyword evidence="6" id="KW-0812">Transmembrane</keyword>
<reference evidence="14" key="2">
    <citation type="submission" date="2025-08" db="UniProtKB">
        <authorList>
            <consortium name="Ensembl"/>
        </authorList>
    </citation>
    <scope>IDENTIFICATION</scope>
</reference>
<organism evidence="14 15">
    <name type="scientific">Scleropages formosus</name>
    <name type="common">Asian bonytongue</name>
    <name type="synonym">Osteoglossum formosum</name>
    <dbReference type="NCBI Taxonomy" id="113540"/>
    <lineage>
        <taxon>Eukaryota</taxon>
        <taxon>Metazoa</taxon>
        <taxon>Chordata</taxon>
        <taxon>Craniata</taxon>
        <taxon>Vertebrata</taxon>
        <taxon>Euteleostomi</taxon>
        <taxon>Actinopterygii</taxon>
        <taxon>Neopterygii</taxon>
        <taxon>Teleostei</taxon>
        <taxon>Osteoglossocephala</taxon>
        <taxon>Osteoglossomorpha</taxon>
        <taxon>Osteoglossiformes</taxon>
        <taxon>Osteoglossidae</taxon>
        <taxon>Scleropages</taxon>
    </lineage>
</organism>
<evidence type="ECO:0000313" key="14">
    <source>
        <dbReference type="Ensembl" id="ENSSFOP00015020470.1"/>
    </source>
</evidence>
<keyword evidence="10" id="KW-0472">Membrane</keyword>
<name>A0A8C9RRH1_SCLFO</name>
<dbReference type="EC" id="2.4.1.-" evidence="13"/>
<dbReference type="GO" id="GO:0016758">
    <property type="term" value="F:hexosyltransferase activity"/>
    <property type="evidence" value="ECO:0007669"/>
    <property type="project" value="InterPro"/>
</dbReference>
<evidence type="ECO:0000256" key="2">
    <source>
        <dbReference type="ARBA" id="ARBA00004922"/>
    </source>
</evidence>
<dbReference type="GO" id="GO:0006493">
    <property type="term" value="P:protein O-linked glycosylation"/>
    <property type="evidence" value="ECO:0007669"/>
    <property type="project" value="TreeGrafter"/>
</dbReference>
<evidence type="ECO:0000256" key="10">
    <source>
        <dbReference type="ARBA" id="ARBA00023136"/>
    </source>
</evidence>
<keyword evidence="9 13" id="KW-0333">Golgi apparatus</keyword>
<reference evidence="14 15" key="1">
    <citation type="submission" date="2019-04" db="EMBL/GenBank/DDBJ databases">
        <authorList>
            <consortium name="Wellcome Sanger Institute Data Sharing"/>
        </authorList>
    </citation>
    <scope>NUCLEOTIDE SEQUENCE [LARGE SCALE GENOMIC DNA]</scope>
</reference>